<organism evidence="1 2">
    <name type="scientific">Tortispora caseinolytica NRRL Y-17796</name>
    <dbReference type="NCBI Taxonomy" id="767744"/>
    <lineage>
        <taxon>Eukaryota</taxon>
        <taxon>Fungi</taxon>
        <taxon>Dikarya</taxon>
        <taxon>Ascomycota</taxon>
        <taxon>Saccharomycotina</taxon>
        <taxon>Trigonopsidomycetes</taxon>
        <taxon>Trigonopsidales</taxon>
        <taxon>Trigonopsidaceae</taxon>
        <taxon>Tortispora</taxon>
    </lineage>
</organism>
<proteinExistence type="predicted"/>
<evidence type="ECO:0000313" key="1">
    <source>
        <dbReference type="EMBL" id="ODV90315.1"/>
    </source>
</evidence>
<dbReference type="AlphaFoldDB" id="A0A1E4TEX1"/>
<accession>A0A1E4TEX1</accession>
<name>A0A1E4TEX1_9ASCO</name>
<reference evidence="2" key="1">
    <citation type="submission" date="2016-02" db="EMBL/GenBank/DDBJ databases">
        <title>Comparative genomics of biotechnologically important yeasts.</title>
        <authorList>
            <consortium name="DOE Joint Genome Institute"/>
            <person name="Riley R."/>
            <person name="Haridas S."/>
            <person name="Wolfe K.H."/>
            <person name="Lopes M.R."/>
            <person name="Hittinger C.T."/>
            <person name="Goker M."/>
            <person name="Salamov A."/>
            <person name="Wisecaver J."/>
            <person name="Long T.M."/>
            <person name="Aerts A.L."/>
            <person name="Barry K."/>
            <person name="Choi C."/>
            <person name="Clum A."/>
            <person name="Coughlan A.Y."/>
            <person name="Deshpande S."/>
            <person name="Douglass A.P."/>
            <person name="Hanson S.J."/>
            <person name="Klenk H.-P."/>
            <person name="Labutti K."/>
            <person name="Lapidus A."/>
            <person name="Lindquist E."/>
            <person name="Lipzen A."/>
            <person name="Meier-Kolthoff J.P."/>
            <person name="Ohm R.A."/>
            <person name="Otillar R.P."/>
            <person name="Pangilinan J."/>
            <person name="Peng Y."/>
            <person name="Rokas A."/>
            <person name="Rosa C.A."/>
            <person name="Scheuner C."/>
            <person name="Sibirny A.A."/>
            <person name="Slot J.C."/>
            <person name="Stielow J.B."/>
            <person name="Sun H."/>
            <person name="Kurtzman C.P."/>
            <person name="Blackwell M."/>
            <person name="Jeffries T.W."/>
            <person name="Grigoriev I.V."/>
        </authorList>
    </citation>
    <scope>NUCLEOTIDE SEQUENCE [LARGE SCALE GENOMIC DNA]</scope>
    <source>
        <strain evidence="2">NRRL Y-17796</strain>
    </source>
</reference>
<dbReference type="Proteomes" id="UP000095023">
    <property type="component" value="Unassembled WGS sequence"/>
</dbReference>
<dbReference type="EMBL" id="KV453842">
    <property type="protein sequence ID" value="ODV90315.1"/>
    <property type="molecule type" value="Genomic_DNA"/>
</dbReference>
<keyword evidence="2" id="KW-1185">Reference proteome</keyword>
<sequence length="51" mass="5545">MVQHKIKTPDRKIYEQKTQGSASFLGICRMIADVSRVGANVRIGVGGGRSQ</sequence>
<protein>
    <submittedName>
        <fullName evidence="1">Uncharacterized protein</fullName>
    </submittedName>
</protein>
<evidence type="ECO:0000313" key="2">
    <source>
        <dbReference type="Proteomes" id="UP000095023"/>
    </source>
</evidence>
<gene>
    <name evidence="1" type="ORF">CANCADRAFT_31321</name>
</gene>